<sequence>MLQMNDRYSEVGQSIPLPFGLEPSDAAGLLAHELADRDGEDYLLYECDGQWILGIGARAGVELDAGELRVNIDGTAEHRLLTGDPGPALEQAVRRIAAGTHRVFGWICFEFGAYRFGLQHLLSPGTPLARLFAPRSEVLITADGVRTADPRHHAAAQAVLAAGYTGPGTPAPVDIRADHTHYRDRVSAATAEIRSGRYEKVILSRPMPVPFPVDFPSTYRLGRTHNTPARSFLLSLGPVRALGYSPEVVTAVGADGSVLTEPLAGTRAFGRGAEHDRRARQDLESNSKEIVEHAISVRAALSELGEVAEPGSAAVTDFMSVRERGSVQHLGSTVGGRLRSPMTRMDALAALFPAVTASGIPKRAGVEAILRLDEAPRGMYSGAMAMFSPDGGLDAALVLRSLYQHGDRTWLRAGAGIIAESDPEREFEETCEKLSCIAGYLVPRRG</sequence>
<evidence type="ECO:0000256" key="3">
    <source>
        <dbReference type="ARBA" id="ARBA00022842"/>
    </source>
</evidence>
<evidence type="ECO:0000256" key="2">
    <source>
        <dbReference type="ARBA" id="ARBA00022723"/>
    </source>
</evidence>
<dbReference type="OrthoDB" id="3518032at2"/>
<dbReference type="InterPro" id="IPR005801">
    <property type="entry name" value="ADC_synthase"/>
</dbReference>
<dbReference type="Pfam" id="PF00425">
    <property type="entry name" value="Chorismate_bind"/>
    <property type="match status" value="1"/>
</dbReference>
<keyword evidence="6" id="KW-1185">Reference proteome</keyword>
<dbReference type="GO" id="GO:0008909">
    <property type="term" value="F:isochorismate synthase activity"/>
    <property type="evidence" value="ECO:0007669"/>
    <property type="project" value="InterPro"/>
</dbReference>
<dbReference type="STRING" id="444597.BST26_08595"/>
<keyword evidence="3" id="KW-0460">Magnesium</keyword>
<dbReference type="PRINTS" id="PR00095">
    <property type="entry name" value="ANTSNTHASEI"/>
</dbReference>
<protein>
    <submittedName>
        <fullName evidence="5">Salicylate synthase</fullName>
    </submittedName>
</protein>
<dbReference type="NCBIfam" id="TIGR03494">
    <property type="entry name" value="salicyl_syn"/>
    <property type="match status" value="1"/>
</dbReference>
<evidence type="ECO:0000313" key="5">
    <source>
        <dbReference type="EMBL" id="ORA71352.1"/>
    </source>
</evidence>
<dbReference type="InterPro" id="IPR019996">
    <property type="entry name" value="Salicylate_synthase"/>
</dbReference>
<keyword evidence="2" id="KW-0479">Metal-binding</keyword>
<comment type="cofactor">
    <cofactor evidence="1">
        <name>Mg(2+)</name>
        <dbReference type="ChEBI" id="CHEBI:18420"/>
    </cofactor>
</comment>
<name>A0A1X0DGN2_9MYCO</name>
<dbReference type="Proteomes" id="UP000192801">
    <property type="component" value="Unassembled WGS sequence"/>
</dbReference>
<dbReference type="GO" id="GO:0016833">
    <property type="term" value="F:oxo-acid-lyase activity"/>
    <property type="evidence" value="ECO:0007669"/>
    <property type="project" value="InterPro"/>
</dbReference>
<dbReference type="GO" id="GO:0000162">
    <property type="term" value="P:L-tryptophan biosynthetic process"/>
    <property type="evidence" value="ECO:0007669"/>
    <property type="project" value="TreeGrafter"/>
</dbReference>
<proteinExistence type="predicted"/>
<accession>A0A1X0DGN2</accession>
<evidence type="ECO:0000256" key="4">
    <source>
        <dbReference type="ARBA" id="ARBA00023239"/>
    </source>
</evidence>
<dbReference type="Gene3D" id="3.60.120.10">
    <property type="entry name" value="Anthranilate synthase"/>
    <property type="match status" value="1"/>
</dbReference>
<dbReference type="PANTHER" id="PTHR11236">
    <property type="entry name" value="AMINOBENZOATE/ANTHRANILATE SYNTHASE"/>
    <property type="match status" value="1"/>
</dbReference>
<dbReference type="InterPro" id="IPR015890">
    <property type="entry name" value="Chorismate_C"/>
</dbReference>
<organism evidence="5 6">
    <name type="scientific">Mycolicibacterium insubricum</name>
    <dbReference type="NCBI Taxonomy" id="444597"/>
    <lineage>
        <taxon>Bacteria</taxon>
        <taxon>Bacillati</taxon>
        <taxon>Actinomycetota</taxon>
        <taxon>Actinomycetes</taxon>
        <taxon>Mycobacteriales</taxon>
        <taxon>Mycobacteriaceae</taxon>
        <taxon>Mycolicibacterium</taxon>
    </lineage>
</organism>
<dbReference type="AlphaFoldDB" id="A0A1X0DGN2"/>
<gene>
    <name evidence="5" type="ORF">BST26_08595</name>
</gene>
<dbReference type="SUPFAM" id="SSF56322">
    <property type="entry name" value="ADC synthase"/>
    <property type="match status" value="1"/>
</dbReference>
<comment type="caution">
    <text evidence="5">The sequence shown here is derived from an EMBL/GenBank/DDBJ whole genome shotgun (WGS) entry which is preliminary data.</text>
</comment>
<dbReference type="PANTHER" id="PTHR11236:SF48">
    <property type="entry name" value="ISOCHORISMATE SYNTHASE MENF"/>
    <property type="match status" value="1"/>
</dbReference>
<dbReference type="EMBL" id="MVHS01000014">
    <property type="protein sequence ID" value="ORA71352.1"/>
    <property type="molecule type" value="Genomic_DNA"/>
</dbReference>
<reference evidence="5 6" key="1">
    <citation type="submission" date="2016-12" db="EMBL/GenBank/DDBJ databases">
        <title>The new phylogeny of genus Mycobacterium.</title>
        <authorList>
            <person name="Tortoli E."/>
            <person name="Trovato A."/>
            <person name="Cirillo D.M."/>
        </authorList>
    </citation>
    <scope>NUCLEOTIDE SEQUENCE [LARGE SCALE GENOMIC DNA]</scope>
    <source>
        <strain evidence="5 6">DSM 45130</strain>
    </source>
</reference>
<evidence type="ECO:0000256" key="1">
    <source>
        <dbReference type="ARBA" id="ARBA00001946"/>
    </source>
</evidence>
<keyword evidence="4" id="KW-0456">Lyase</keyword>
<dbReference type="GO" id="GO:0046872">
    <property type="term" value="F:metal ion binding"/>
    <property type="evidence" value="ECO:0007669"/>
    <property type="project" value="UniProtKB-KW"/>
</dbReference>
<dbReference type="RefSeq" id="WP_083030346.1">
    <property type="nucleotide sequence ID" value="NZ_AP022618.1"/>
</dbReference>
<evidence type="ECO:0000313" key="6">
    <source>
        <dbReference type="Proteomes" id="UP000192801"/>
    </source>
</evidence>
<dbReference type="InterPro" id="IPR019999">
    <property type="entry name" value="Anth_synth_I-like"/>
</dbReference>